<keyword evidence="9" id="KW-1185">Reference proteome</keyword>
<comment type="subcellular location">
    <subcellularLocation>
        <location evidence="1">Membrane</location>
        <topology evidence="1">Multi-pass membrane protein</topology>
    </subcellularLocation>
</comment>
<dbReference type="GO" id="GO:0006457">
    <property type="term" value="P:protein folding"/>
    <property type="evidence" value="ECO:0007669"/>
    <property type="project" value="InterPro"/>
</dbReference>
<organism evidence="6 8">
    <name type="scientific">Parasaccharibacter apium</name>
    <dbReference type="NCBI Taxonomy" id="1510841"/>
    <lineage>
        <taxon>Bacteria</taxon>
        <taxon>Pseudomonadati</taxon>
        <taxon>Pseudomonadota</taxon>
        <taxon>Alphaproteobacteria</taxon>
        <taxon>Acetobacterales</taxon>
        <taxon>Acetobacteraceae</taxon>
        <taxon>Parasaccharibacter</taxon>
    </lineage>
</organism>
<dbReference type="RefSeq" id="WP_043559250.1">
    <property type="nucleotide sequence ID" value="NZ_CBLY010000004.1"/>
</dbReference>
<feature type="transmembrane region" description="Helical" evidence="5">
    <location>
        <begin position="50"/>
        <end position="66"/>
    </location>
</feature>
<protein>
    <submittedName>
        <fullName evidence="6">Disulfide bond formation protein B</fullName>
    </submittedName>
</protein>
<reference evidence="7 9" key="3">
    <citation type="submission" date="2018-02" db="EMBL/GenBank/DDBJ databases">
        <title>Draft genome sequences of four Parasaccharibacter apium strains isolated from honey bees.</title>
        <authorList>
            <person name="Corby-Harris V.L."/>
            <person name="Anderson K.E."/>
        </authorList>
    </citation>
    <scope>NUCLEOTIDE SEQUENCE [LARGE SCALE GENOMIC DNA]</scope>
    <source>
        <strain evidence="7 9">B8</strain>
    </source>
</reference>
<feature type="transmembrane region" description="Helical" evidence="5">
    <location>
        <begin position="138"/>
        <end position="161"/>
    </location>
</feature>
<comment type="caution">
    <text evidence="6">The sequence shown here is derived from an EMBL/GenBank/DDBJ whole genome shotgun (WGS) entry which is preliminary data.</text>
</comment>
<evidence type="ECO:0000256" key="5">
    <source>
        <dbReference type="SAM" id="Phobius"/>
    </source>
</evidence>
<dbReference type="SUPFAM" id="SSF158442">
    <property type="entry name" value="DsbB-like"/>
    <property type="match status" value="1"/>
</dbReference>
<gene>
    <name evidence="7" type="ORF">ASQ42_00840</name>
    <name evidence="6" type="ORF">SACS_0749</name>
</gene>
<sequence length="177" mass="19551">MLFTDKRQIRAVWHIGGLYVLAALLVFLIVFVAETFLHMVPCELCLWERGPWRVLLGLGVLALVLSPRYARWAAVAGLVCLAVSVGLGVLHVGVEHGLWPSPAAECHVGLVEGHDFADWMAHLPARPTKPCDLPDYPFGLPVSMTTLSALYAVLVFGLAVMETHRLFRFVRNGRLDV</sequence>
<evidence type="ECO:0000256" key="4">
    <source>
        <dbReference type="ARBA" id="ARBA00023136"/>
    </source>
</evidence>
<dbReference type="InterPro" id="IPR003752">
    <property type="entry name" value="DiS_bond_form_DsbB/BdbC"/>
</dbReference>
<dbReference type="GO" id="GO:0015035">
    <property type="term" value="F:protein-disulfide reductase activity"/>
    <property type="evidence" value="ECO:0007669"/>
    <property type="project" value="InterPro"/>
</dbReference>
<proteinExistence type="predicted"/>
<dbReference type="OrthoDB" id="9808637at2"/>
<dbReference type="GO" id="GO:0016020">
    <property type="term" value="C:membrane"/>
    <property type="evidence" value="ECO:0007669"/>
    <property type="project" value="UniProtKB-SubCell"/>
</dbReference>
<keyword evidence="4 5" id="KW-0472">Membrane</keyword>
<evidence type="ECO:0000313" key="8">
    <source>
        <dbReference type="Proteomes" id="UP000027590"/>
    </source>
</evidence>
<dbReference type="Proteomes" id="UP000027590">
    <property type="component" value="Unassembled WGS sequence"/>
</dbReference>
<feature type="transmembrane region" description="Helical" evidence="5">
    <location>
        <begin position="12"/>
        <end position="38"/>
    </location>
</feature>
<dbReference type="Pfam" id="PF02600">
    <property type="entry name" value="DsbB"/>
    <property type="match status" value="1"/>
</dbReference>
<accession>A0A7U7J0W7</accession>
<dbReference type="EMBL" id="CBLY010000004">
    <property type="protein sequence ID" value="CDG33487.1"/>
    <property type="molecule type" value="Genomic_DNA"/>
</dbReference>
<dbReference type="Gene3D" id="1.20.1550.10">
    <property type="entry name" value="DsbB-like"/>
    <property type="match status" value="1"/>
</dbReference>
<reference evidence="6 8" key="1">
    <citation type="journal article" date="2014" name="Genome Biol. Evol.">
        <title>Acetic acid bacteria genomes reveal functional traits for adaptation to life in insect guts.</title>
        <authorList>
            <person name="Chouaia B."/>
            <person name="Gaiarsa S."/>
            <person name="Crotti E."/>
            <person name="Comandatore F."/>
            <person name="Degli Esposti M."/>
            <person name="Ricci I."/>
            <person name="Alma A."/>
            <person name="Favia G."/>
            <person name="Bandi C."/>
            <person name="Daffonchio D."/>
        </authorList>
    </citation>
    <scope>NUCLEOTIDE SEQUENCE [LARGE SCALE GENOMIC DNA]</scope>
    <source>
        <strain evidence="6">AM168</strain>
        <strain evidence="8">AM169</strain>
    </source>
</reference>
<evidence type="ECO:0000313" key="6">
    <source>
        <dbReference type="EMBL" id="CDG33487.1"/>
    </source>
</evidence>
<evidence type="ECO:0000256" key="2">
    <source>
        <dbReference type="ARBA" id="ARBA00022692"/>
    </source>
</evidence>
<evidence type="ECO:0000256" key="1">
    <source>
        <dbReference type="ARBA" id="ARBA00004141"/>
    </source>
</evidence>
<dbReference type="InterPro" id="IPR023380">
    <property type="entry name" value="DsbB-like_sf"/>
</dbReference>
<dbReference type="EMBL" id="LMYI01000001">
    <property type="protein sequence ID" value="POS65178.1"/>
    <property type="molecule type" value="Genomic_DNA"/>
</dbReference>
<feature type="transmembrane region" description="Helical" evidence="5">
    <location>
        <begin position="73"/>
        <end position="94"/>
    </location>
</feature>
<reference evidence="6 8" key="2">
    <citation type="journal article" date="2014" name="PLoS ONE">
        <title>Evolution of mitochondria reconstructed from the energy metabolism of living bacteria.</title>
        <authorList>
            <person name="Degli Esposti M."/>
            <person name="Chouaia B."/>
            <person name="Comandatore F."/>
            <person name="Crotti E."/>
            <person name="Sassera D."/>
            <person name="Lievens P.M."/>
            <person name="Daffonchio D."/>
            <person name="Bandi C."/>
        </authorList>
    </citation>
    <scope>NUCLEOTIDE SEQUENCE [LARGE SCALE GENOMIC DNA]</scope>
    <source>
        <strain evidence="6">AM168</strain>
        <strain evidence="8">AM169</strain>
    </source>
</reference>
<dbReference type="Proteomes" id="UP000237218">
    <property type="component" value="Unassembled WGS sequence"/>
</dbReference>
<keyword evidence="2 5" id="KW-0812">Transmembrane</keyword>
<name>A0A7U7J0W7_9PROT</name>
<evidence type="ECO:0000313" key="7">
    <source>
        <dbReference type="EMBL" id="POS65178.1"/>
    </source>
</evidence>
<evidence type="ECO:0000256" key="3">
    <source>
        <dbReference type="ARBA" id="ARBA00022989"/>
    </source>
</evidence>
<keyword evidence="3 5" id="KW-1133">Transmembrane helix</keyword>
<evidence type="ECO:0000313" key="9">
    <source>
        <dbReference type="Proteomes" id="UP000237218"/>
    </source>
</evidence>
<dbReference type="AlphaFoldDB" id="A0A7U7J0W7"/>